<gene>
    <name evidence="2" type="ORF">DMN91_012975</name>
</gene>
<evidence type="ECO:0000256" key="1">
    <source>
        <dbReference type="SAM" id="MobiDB-lite"/>
    </source>
</evidence>
<reference evidence="2" key="1">
    <citation type="journal article" date="2018" name="Genome Res.">
        <title>The genomic architecture and molecular evolution of ant odorant receptors.</title>
        <authorList>
            <person name="McKenzie S.K."/>
            <person name="Kronauer D.J.C."/>
        </authorList>
    </citation>
    <scope>NUCLEOTIDE SEQUENCE [LARGE SCALE GENOMIC DNA]</scope>
    <source>
        <strain evidence="2">Clonal line C1</strain>
    </source>
</reference>
<feature type="region of interest" description="Disordered" evidence="1">
    <location>
        <begin position="67"/>
        <end position="115"/>
    </location>
</feature>
<feature type="region of interest" description="Disordered" evidence="1">
    <location>
        <begin position="383"/>
        <end position="431"/>
    </location>
</feature>
<protein>
    <submittedName>
        <fullName evidence="2">Uncharacterized protein</fullName>
    </submittedName>
</protein>
<comment type="caution">
    <text evidence="2">The sequence shown here is derived from an EMBL/GenBank/DDBJ whole genome shotgun (WGS) entry which is preliminary data.</text>
</comment>
<dbReference type="AlphaFoldDB" id="A0A3L8D5G5"/>
<dbReference type="OrthoDB" id="7554581at2759"/>
<reference evidence="2" key="2">
    <citation type="submission" date="2018-07" db="EMBL/GenBank/DDBJ databases">
        <authorList>
            <person name="Mckenzie S.K."/>
            <person name="Kronauer D.J.C."/>
        </authorList>
    </citation>
    <scope>NUCLEOTIDE SEQUENCE</scope>
    <source>
        <strain evidence="2">Clonal line C1</strain>
    </source>
</reference>
<dbReference type="EMBL" id="QOIP01000014">
    <property type="protein sequence ID" value="RLU15088.1"/>
    <property type="molecule type" value="Genomic_DNA"/>
</dbReference>
<proteinExistence type="predicted"/>
<feature type="compositionally biased region" description="Basic and acidic residues" evidence="1">
    <location>
        <begin position="86"/>
        <end position="100"/>
    </location>
</feature>
<name>A0A3L8D5G5_OOCBI</name>
<dbReference type="Proteomes" id="UP000279307">
    <property type="component" value="Chromosome 14"/>
</dbReference>
<feature type="region of interest" description="Disordered" evidence="1">
    <location>
        <begin position="320"/>
        <end position="362"/>
    </location>
</feature>
<feature type="compositionally biased region" description="Acidic residues" evidence="1">
    <location>
        <begin position="75"/>
        <end position="85"/>
    </location>
</feature>
<feature type="compositionally biased region" description="Polar residues" evidence="1">
    <location>
        <begin position="351"/>
        <end position="361"/>
    </location>
</feature>
<accession>A0A3L8D5G5</accession>
<sequence length="431" mass="47887">MHVCYGEYPETTYNGKWSLNWDLMDWEDFMDMNCTVNGIRRYCDVCGQTTCKCSDKKKGPAGCAKTALREAGEVEREETEEEVEERGEGREKKDSKHDNGELSEGAGGGRQRKIKEENIVVPIKDKKKRTPPKVAIVSLTALDGKYDEALLKAQQKVTPEQHGINNMRVKRGLTGGYLFEITGSEGPAKADAFANSLQEVFQGSNVKTSRPILKMEVRIRRLIDSTKTEDVVNAIAQTYACRLADISTGVIRKAPNGLGDLWVRLPLEVGERLLKEARLKVGWTLATVVRLEPRHFARDCEARASCFACKERGLPTGHRMSGPFVSPNIEKGEEEDGRPTGPWSRCKRTGQVESSPIQQEETPMDVAPLDVVHVTPEVTMTPVSIRKRKISQTEDPLEGTSKEPPDAPDWAPEGTGVSFNIEADQTGKIRC</sequence>
<evidence type="ECO:0000313" key="2">
    <source>
        <dbReference type="EMBL" id="RLU15088.1"/>
    </source>
</evidence>
<organism evidence="2">
    <name type="scientific">Ooceraea biroi</name>
    <name type="common">Clonal raider ant</name>
    <name type="synonym">Cerapachys biroi</name>
    <dbReference type="NCBI Taxonomy" id="2015173"/>
    <lineage>
        <taxon>Eukaryota</taxon>
        <taxon>Metazoa</taxon>
        <taxon>Ecdysozoa</taxon>
        <taxon>Arthropoda</taxon>
        <taxon>Hexapoda</taxon>
        <taxon>Insecta</taxon>
        <taxon>Pterygota</taxon>
        <taxon>Neoptera</taxon>
        <taxon>Endopterygota</taxon>
        <taxon>Hymenoptera</taxon>
        <taxon>Apocrita</taxon>
        <taxon>Aculeata</taxon>
        <taxon>Formicoidea</taxon>
        <taxon>Formicidae</taxon>
        <taxon>Dorylinae</taxon>
        <taxon>Ooceraea</taxon>
    </lineage>
</organism>